<proteinExistence type="predicted"/>
<dbReference type="EMBL" id="BRXZ01004501">
    <property type="protein sequence ID" value="GMH50093.1"/>
    <property type="molecule type" value="Genomic_DNA"/>
</dbReference>
<evidence type="ECO:0000313" key="2">
    <source>
        <dbReference type="Proteomes" id="UP001165082"/>
    </source>
</evidence>
<dbReference type="Proteomes" id="UP001165082">
    <property type="component" value="Unassembled WGS sequence"/>
</dbReference>
<keyword evidence="2" id="KW-1185">Reference proteome</keyword>
<evidence type="ECO:0008006" key="3">
    <source>
        <dbReference type="Google" id="ProtNLM"/>
    </source>
</evidence>
<name>A0A9W6ZFE5_9STRA</name>
<protein>
    <recommendedName>
        <fullName evidence="3">Myb-like domain-containing protein</fullName>
    </recommendedName>
</protein>
<comment type="caution">
    <text evidence="1">The sequence shown here is derived from an EMBL/GenBank/DDBJ whole genome shotgun (WGS) entry which is preliminary data.</text>
</comment>
<evidence type="ECO:0000313" key="1">
    <source>
        <dbReference type="EMBL" id="GMH50093.1"/>
    </source>
</evidence>
<accession>A0A9W6ZFE5</accession>
<sequence>MSKREAQRVKYAAKRSTKVKGSTGDWTSEDLKEAFRACAAVKNPNLPKIYKEAVAKHTGKKPIFSVKTLRRRWKKICDKAMLQTGLDKATMDNDTVLGIINGVKRYGGTGGSQRAFSDATGTLLWTTNWEQREIKKRRREKRKQ</sequence>
<organism evidence="1 2">
    <name type="scientific">Triparma retinervis</name>
    <dbReference type="NCBI Taxonomy" id="2557542"/>
    <lineage>
        <taxon>Eukaryota</taxon>
        <taxon>Sar</taxon>
        <taxon>Stramenopiles</taxon>
        <taxon>Ochrophyta</taxon>
        <taxon>Bolidophyceae</taxon>
        <taxon>Parmales</taxon>
        <taxon>Triparmaceae</taxon>
        <taxon>Triparma</taxon>
    </lineage>
</organism>
<gene>
    <name evidence="1" type="ORF">TrRE_jg1187</name>
</gene>
<reference evidence="1" key="1">
    <citation type="submission" date="2022-07" db="EMBL/GenBank/DDBJ databases">
        <title>Genome analysis of Parmales, a sister group of diatoms, reveals the evolutionary specialization of diatoms from phago-mixotrophs to photoautotrophs.</title>
        <authorList>
            <person name="Ban H."/>
            <person name="Sato S."/>
            <person name="Yoshikawa S."/>
            <person name="Kazumasa Y."/>
            <person name="Nakamura Y."/>
            <person name="Ichinomiya M."/>
            <person name="Saitoh K."/>
            <person name="Sato N."/>
            <person name="Blanc-Mathieu R."/>
            <person name="Endo H."/>
            <person name="Kuwata A."/>
            <person name="Ogata H."/>
        </authorList>
    </citation>
    <scope>NUCLEOTIDE SEQUENCE</scope>
</reference>
<dbReference type="AlphaFoldDB" id="A0A9W6ZFE5"/>